<evidence type="ECO:0000313" key="1">
    <source>
        <dbReference type="EMBL" id="KAK3193893.1"/>
    </source>
</evidence>
<keyword evidence="2" id="KW-1185">Reference proteome</keyword>
<dbReference type="Proteomes" id="UP001281410">
    <property type="component" value="Unassembled WGS sequence"/>
</dbReference>
<gene>
    <name evidence="1" type="ORF">Dsin_025203</name>
</gene>
<reference evidence="1" key="1">
    <citation type="journal article" date="2023" name="Plant J.">
        <title>Genome sequences and population genomics provide insights into the demographic history, inbreeding, and mutation load of two 'living fossil' tree species of Dipteronia.</title>
        <authorList>
            <person name="Feng Y."/>
            <person name="Comes H.P."/>
            <person name="Chen J."/>
            <person name="Zhu S."/>
            <person name="Lu R."/>
            <person name="Zhang X."/>
            <person name="Li P."/>
            <person name="Qiu J."/>
            <person name="Olsen K.M."/>
            <person name="Qiu Y."/>
        </authorList>
    </citation>
    <scope>NUCLEOTIDE SEQUENCE</scope>
    <source>
        <strain evidence="1">NBL</strain>
    </source>
</reference>
<organism evidence="1 2">
    <name type="scientific">Dipteronia sinensis</name>
    <dbReference type="NCBI Taxonomy" id="43782"/>
    <lineage>
        <taxon>Eukaryota</taxon>
        <taxon>Viridiplantae</taxon>
        <taxon>Streptophyta</taxon>
        <taxon>Embryophyta</taxon>
        <taxon>Tracheophyta</taxon>
        <taxon>Spermatophyta</taxon>
        <taxon>Magnoliopsida</taxon>
        <taxon>eudicotyledons</taxon>
        <taxon>Gunneridae</taxon>
        <taxon>Pentapetalae</taxon>
        <taxon>rosids</taxon>
        <taxon>malvids</taxon>
        <taxon>Sapindales</taxon>
        <taxon>Sapindaceae</taxon>
        <taxon>Hippocastanoideae</taxon>
        <taxon>Acereae</taxon>
        <taxon>Dipteronia</taxon>
    </lineage>
</organism>
<dbReference type="AlphaFoldDB" id="A0AAE0DWW3"/>
<dbReference type="InterPro" id="IPR036691">
    <property type="entry name" value="Endo/exonu/phosph_ase_sf"/>
</dbReference>
<dbReference type="EMBL" id="JANJYJ010000008">
    <property type="protein sequence ID" value="KAK3193893.1"/>
    <property type="molecule type" value="Genomic_DNA"/>
</dbReference>
<dbReference type="Gene3D" id="3.60.10.10">
    <property type="entry name" value="Endonuclease/exonuclease/phosphatase"/>
    <property type="match status" value="1"/>
</dbReference>
<proteinExistence type="predicted"/>
<accession>A0AAE0DWW3</accession>
<dbReference type="SUPFAM" id="SSF56219">
    <property type="entry name" value="DNase I-like"/>
    <property type="match status" value="1"/>
</dbReference>
<protein>
    <submittedName>
        <fullName evidence="1">Uncharacterized protein</fullName>
    </submittedName>
</protein>
<name>A0AAE0DWW3_9ROSI</name>
<comment type="caution">
    <text evidence="1">The sequence shown here is derived from an EMBL/GenBank/DDBJ whole genome shotgun (WGS) entry which is preliminary data.</text>
</comment>
<sequence>MDADKRGIRLCSSDKGKWMWLPNVKVRPNISSMRSAKLDLDKNSNSSSDSSAYIWPTYFPKLGRGECSNNPRSIGPHSLDSRAHISLVVDLTSNHEENHLQVSSLERPIETNNNDIPGRRAHLTSSSPSPIRVFGLEAAGLQTPKHFTSPSHVPNVWPSKDLDEEIAKVIKRGLSKGYDFNTRDQQDQLVDNWSLDEEVGKVIEVGVSLGFDFNGKEKTGLFSAEELVLRQKGQWGLITLWNENMFDYKACTTGRRYIIIVGELRALKQEAVFCNIYASNDENERKTLWDFLIDIQATFPILWCLGGNFNTILNPTERKGGQCAAGSKKSFNEFILKAKVVDIPLLGS</sequence>
<evidence type="ECO:0000313" key="2">
    <source>
        <dbReference type="Proteomes" id="UP001281410"/>
    </source>
</evidence>